<protein>
    <recommendedName>
        <fullName evidence="4">NAD(+)--protein-arginine ADP-ribosyltransferase</fullName>
    </recommendedName>
</protein>
<feature type="region of interest" description="Disordered" evidence="1">
    <location>
        <begin position="127"/>
        <end position="168"/>
    </location>
</feature>
<dbReference type="AlphaFoldDB" id="A0A1I4GW26"/>
<feature type="compositionally biased region" description="Low complexity" evidence="1">
    <location>
        <begin position="8"/>
        <end position="27"/>
    </location>
</feature>
<name>A0A1I4GW26_9ACTN</name>
<keyword evidence="3" id="KW-1185">Reference proteome</keyword>
<sequence>MPPPAAPGPAAHENPAAQPLPAVPLLPGHQSTQAERTAFRALAGSVWDRQAAAATRAFTRMPALRGHDQEATRADLVALLLYLRMPDGPLGHGELDRCLRAGDPRLLPYAACVASALRRMPSFRGPVLRGAGPSGTGKPPAPAPGTVLRDPAPVSALPGDGRGPSPASARYAIWSVTGRRVRQLSDGTGPTARHDEVVFAPGTAFRVLDVRAGGPSPLLLLRELPAGSAAAPAGHAQPDDRDRAVLARLDEALRQRPSGAAAFDWPGRCAGPVGSSGQ</sequence>
<reference evidence="3" key="1">
    <citation type="submission" date="2016-10" db="EMBL/GenBank/DDBJ databases">
        <authorList>
            <person name="Varghese N."/>
            <person name="Submissions S."/>
        </authorList>
    </citation>
    <scope>NUCLEOTIDE SEQUENCE [LARGE SCALE GENOMIC DNA]</scope>
    <source>
        <strain evidence="3">PL19</strain>
    </source>
</reference>
<accession>A0A1I4GW26</accession>
<proteinExistence type="predicted"/>
<dbReference type="EMBL" id="FOSG01000017">
    <property type="protein sequence ID" value="SFL33663.1"/>
    <property type="molecule type" value="Genomic_DNA"/>
</dbReference>
<organism evidence="2 3">
    <name type="scientific">Streptomyces pini</name>
    <dbReference type="NCBI Taxonomy" id="1520580"/>
    <lineage>
        <taxon>Bacteria</taxon>
        <taxon>Bacillati</taxon>
        <taxon>Actinomycetota</taxon>
        <taxon>Actinomycetes</taxon>
        <taxon>Kitasatosporales</taxon>
        <taxon>Streptomycetaceae</taxon>
        <taxon>Streptomyces</taxon>
    </lineage>
</organism>
<evidence type="ECO:0008006" key="4">
    <source>
        <dbReference type="Google" id="ProtNLM"/>
    </source>
</evidence>
<feature type="region of interest" description="Disordered" evidence="1">
    <location>
        <begin position="1"/>
        <end position="27"/>
    </location>
</feature>
<evidence type="ECO:0000256" key="1">
    <source>
        <dbReference type="SAM" id="MobiDB-lite"/>
    </source>
</evidence>
<evidence type="ECO:0000313" key="2">
    <source>
        <dbReference type="EMBL" id="SFL33663.1"/>
    </source>
</evidence>
<gene>
    <name evidence="2" type="ORF">SAMN05192584_11734</name>
</gene>
<evidence type="ECO:0000313" key="3">
    <source>
        <dbReference type="Proteomes" id="UP000198928"/>
    </source>
</evidence>
<dbReference type="Gene3D" id="3.90.176.10">
    <property type="entry name" value="Toxin ADP-ribosyltransferase, Chain A, domain 1"/>
    <property type="match status" value="1"/>
</dbReference>
<dbReference type="Proteomes" id="UP000198928">
    <property type="component" value="Unassembled WGS sequence"/>
</dbReference>
<feature type="region of interest" description="Disordered" evidence="1">
    <location>
        <begin position="257"/>
        <end position="278"/>
    </location>
</feature>